<dbReference type="EMBL" id="JHEH01000044">
    <property type="protein sequence ID" value="KEP68151.1"/>
    <property type="molecule type" value="Genomic_DNA"/>
</dbReference>
<dbReference type="RefSeq" id="WP_038069266.1">
    <property type="nucleotide sequence ID" value="NZ_FOVB01000005.1"/>
</dbReference>
<comment type="caution">
    <text evidence="1">The sequence shown here is derived from an EMBL/GenBank/DDBJ whole genome shotgun (WGS) entry which is preliminary data.</text>
</comment>
<name>A0A074T8L6_9RHOB</name>
<dbReference type="Proteomes" id="UP000027725">
    <property type="component" value="Unassembled WGS sequence"/>
</dbReference>
<dbReference type="eggNOG" id="COG4542">
    <property type="taxonomic scope" value="Bacteria"/>
</dbReference>
<keyword evidence="2" id="KW-1185">Reference proteome</keyword>
<protein>
    <submittedName>
        <fullName evidence="1">Biphenyl 2,3-dioxygenase</fullName>
    </submittedName>
</protein>
<gene>
    <name evidence="1" type="ORF">DL1_14695</name>
</gene>
<keyword evidence="1" id="KW-0223">Dioxygenase</keyword>
<evidence type="ECO:0000313" key="2">
    <source>
        <dbReference type="Proteomes" id="UP000027725"/>
    </source>
</evidence>
<dbReference type="GO" id="GO:0051213">
    <property type="term" value="F:dioxygenase activity"/>
    <property type="evidence" value="ECO:0007669"/>
    <property type="project" value="UniProtKB-KW"/>
</dbReference>
<organism evidence="1 2">
    <name type="scientific">Thioclava dalianensis</name>
    <dbReference type="NCBI Taxonomy" id="1185766"/>
    <lineage>
        <taxon>Bacteria</taxon>
        <taxon>Pseudomonadati</taxon>
        <taxon>Pseudomonadota</taxon>
        <taxon>Alphaproteobacteria</taxon>
        <taxon>Rhodobacterales</taxon>
        <taxon>Paracoccaceae</taxon>
        <taxon>Thioclava</taxon>
    </lineage>
</organism>
<dbReference type="SUPFAM" id="SSF54211">
    <property type="entry name" value="Ribosomal protein S5 domain 2-like"/>
    <property type="match status" value="1"/>
</dbReference>
<proteinExistence type="predicted"/>
<sequence>MPLTRPARVSVAGHFGEWMQGRIGPEGEIALITLPCPALQVHASRRPAAQLQLHSAQRLLVPARLRAFLQSLNRQPLSLPAPRHAFTLRATMPPGGGAGASTAALVAIARLVRPDLDPAEIALACIATEGASDPLMWPRPDRMLWASRKGHSLARLPAPPRCEILGGFLPPTQRTDPRDLNFADISDLIAPWRQAAEARDLPEIARLASLSAKRNLAQRGPRPDPLPQLARELGALGHLAAHTGSARGLIFAPGCVPARAASALRAAGFRQILQFRAGGPV</sequence>
<keyword evidence="1" id="KW-0560">Oxidoreductase</keyword>
<dbReference type="OrthoDB" id="7687262at2"/>
<dbReference type="STRING" id="1185766.SAMN05216224_10536"/>
<reference evidence="1 2" key="1">
    <citation type="submission" date="2014-03" db="EMBL/GenBank/DDBJ databases">
        <title>The draft genome sequence of Thioclava dalianensis DLFJ1-1.</title>
        <authorList>
            <person name="Lai Q."/>
            <person name="Shao Z."/>
        </authorList>
    </citation>
    <scope>NUCLEOTIDE SEQUENCE [LARGE SCALE GENOMIC DNA]</scope>
    <source>
        <strain evidence="1 2">DLFJ1-1</strain>
    </source>
</reference>
<dbReference type="AlphaFoldDB" id="A0A074T8L6"/>
<accession>A0A074T8L6</accession>
<dbReference type="InterPro" id="IPR020568">
    <property type="entry name" value="Ribosomal_Su5_D2-typ_SF"/>
</dbReference>
<evidence type="ECO:0000313" key="1">
    <source>
        <dbReference type="EMBL" id="KEP68151.1"/>
    </source>
</evidence>